<keyword evidence="2 5" id="KW-0963">Cytoplasm</keyword>
<evidence type="ECO:0000256" key="4">
    <source>
        <dbReference type="ARBA" id="ARBA00022679"/>
    </source>
</evidence>
<dbReference type="Proteomes" id="UP000735302">
    <property type="component" value="Unassembled WGS sequence"/>
</dbReference>
<dbReference type="HAMAP" id="MF_03187">
    <property type="entry name" value="Methyltr_EFM5"/>
    <property type="match status" value="1"/>
</dbReference>
<evidence type="ECO:0000256" key="3">
    <source>
        <dbReference type="ARBA" id="ARBA00022603"/>
    </source>
</evidence>
<evidence type="ECO:0000313" key="6">
    <source>
        <dbReference type="EMBL" id="GFN84644.1"/>
    </source>
</evidence>
<dbReference type="PANTHER" id="PTHR13200:SF0">
    <property type="entry name" value="EEF1A LYSINE METHYLTRANSFERASE 1"/>
    <property type="match status" value="1"/>
</dbReference>
<sequence>MSLSDSDDEPQLSAHALAALQEFYTEQSKEEEKLNEALESGKADTFEPKEDWRLSQFWYDTNTADVLAKEALAVVGENGRIACVSSPTAYKRIRELCPPSVVAKCLEYDTRFQVYGEDFIFYDFNEPLKLDASLQNSFDLVIADPPYLTEECLCKTSVTVKFLAKQKVILCTGAVMADLAKRLLQVKQCKFEPTHSNNLQNAFLCFANYDSKILNS</sequence>
<reference evidence="6 7" key="1">
    <citation type="journal article" date="2021" name="Elife">
        <title>Chloroplast acquisition without the gene transfer in kleptoplastic sea slugs, Plakobranchus ocellatus.</title>
        <authorList>
            <person name="Maeda T."/>
            <person name="Takahashi S."/>
            <person name="Yoshida T."/>
            <person name="Shimamura S."/>
            <person name="Takaki Y."/>
            <person name="Nagai Y."/>
            <person name="Toyoda A."/>
            <person name="Suzuki Y."/>
            <person name="Arimoto A."/>
            <person name="Ishii H."/>
            <person name="Satoh N."/>
            <person name="Nishiyama T."/>
            <person name="Hasebe M."/>
            <person name="Maruyama T."/>
            <person name="Minagawa J."/>
            <person name="Obokata J."/>
            <person name="Shigenobu S."/>
        </authorList>
    </citation>
    <scope>NUCLEOTIDE SEQUENCE [LARGE SCALE GENOMIC DNA]</scope>
</reference>
<name>A0AAV3YPJ8_9GAST</name>
<dbReference type="PROSITE" id="PS00092">
    <property type="entry name" value="N6_MTASE"/>
    <property type="match status" value="1"/>
</dbReference>
<keyword evidence="4 5" id="KW-0808">Transferase</keyword>
<dbReference type="AlphaFoldDB" id="A0AAV3YPJ8"/>
<keyword evidence="7" id="KW-1185">Reference proteome</keyword>
<comment type="subcellular location">
    <subcellularLocation>
        <location evidence="1 5">Cytoplasm</location>
    </subcellularLocation>
</comment>
<dbReference type="GO" id="GO:0005737">
    <property type="term" value="C:cytoplasm"/>
    <property type="evidence" value="ECO:0007669"/>
    <property type="project" value="UniProtKB-SubCell"/>
</dbReference>
<accession>A0AAV3YPJ8</accession>
<dbReference type="InterPro" id="IPR019369">
    <property type="entry name" value="Efm5/EEF1AKMT1"/>
</dbReference>
<organism evidence="6 7">
    <name type="scientific">Plakobranchus ocellatus</name>
    <dbReference type="NCBI Taxonomy" id="259542"/>
    <lineage>
        <taxon>Eukaryota</taxon>
        <taxon>Metazoa</taxon>
        <taxon>Spiralia</taxon>
        <taxon>Lophotrochozoa</taxon>
        <taxon>Mollusca</taxon>
        <taxon>Gastropoda</taxon>
        <taxon>Heterobranchia</taxon>
        <taxon>Euthyneura</taxon>
        <taxon>Panpulmonata</taxon>
        <taxon>Sacoglossa</taxon>
        <taxon>Placobranchoidea</taxon>
        <taxon>Plakobranchidae</taxon>
        <taxon>Plakobranchus</taxon>
    </lineage>
</organism>
<evidence type="ECO:0000256" key="2">
    <source>
        <dbReference type="ARBA" id="ARBA00022490"/>
    </source>
</evidence>
<comment type="caution">
    <text evidence="6">The sequence shown here is derived from an EMBL/GenBank/DDBJ whole genome shotgun (WGS) entry which is preliminary data.</text>
</comment>
<gene>
    <name evidence="6" type="ORF">PoB_001115000</name>
</gene>
<dbReference type="EC" id="2.1.1.-" evidence="5"/>
<evidence type="ECO:0000256" key="1">
    <source>
        <dbReference type="ARBA" id="ARBA00004496"/>
    </source>
</evidence>
<protein>
    <recommendedName>
        <fullName evidence="5">Protein-lysine N-methyltransferase PoB_001115000</fullName>
        <ecNumber evidence="5">2.1.1.-</ecNumber>
    </recommendedName>
</protein>
<dbReference type="PANTHER" id="PTHR13200">
    <property type="entry name" value="EEF1A LYSINE METHYLTRANSFERASE 1"/>
    <property type="match status" value="1"/>
</dbReference>
<dbReference type="GO" id="GO:0016279">
    <property type="term" value="F:protein-lysine N-methyltransferase activity"/>
    <property type="evidence" value="ECO:0007669"/>
    <property type="project" value="UniProtKB-UniRule"/>
</dbReference>
<dbReference type="GO" id="GO:0032259">
    <property type="term" value="P:methylation"/>
    <property type="evidence" value="ECO:0007669"/>
    <property type="project" value="UniProtKB-KW"/>
</dbReference>
<dbReference type="GO" id="GO:0003676">
    <property type="term" value="F:nucleic acid binding"/>
    <property type="evidence" value="ECO:0007669"/>
    <property type="project" value="InterPro"/>
</dbReference>
<dbReference type="Pfam" id="PF10237">
    <property type="entry name" value="N6-adenineMlase"/>
    <property type="match status" value="1"/>
</dbReference>
<comment type="similarity">
    <text evidence="5">Belongs to the class I-like SAM-binding methyltransferase superfamily. EFM5 family.</text>
</comment>
<dbReference type="EMBL" id="BLXT01001321">
    <property type="protein sequence ID" value="GFN84644.1"/>
    <property type="molecule type" value="Genomic_DNA"/>
</dbReference>
<dbReference type="InterPro" id="IPR041370">
    <property type="entry name" value="Mlase_EEF1AKMT1/ZCCHC4"/>
</dbReference>
<keyword evidence="3 5" id="KW-0489">Methyltransferase</keyword>
<evidence type="ECO:0000313" key="7">
    <source>
        <dbReference type="Proteomes" id="UP000735302"/>
    </source>
</evidence>
<dbReference type="InterPro" id="IPR002052">
    <property type="entry name" value="DNA_methylase_N6_adenine_CS"/>
</dbReference>
<proteinExistence type="inferred from homology"/>
<evidence type="ECO:0000256" key="5">
    <source>
        <dbReference type="HAMAP-Rule" id="MF_03187"/>
    </source>
</evidence>
<comment type="function">
    <text evidence="5">S-adenosyl-L-methionine-dependent protein-lysine N-methyltransferase that methylates elongation factor 1-alpha.</text>
</comment>